<sequence>RRGEYLDSEFKDHLLENERIKEARDFTKEHLEEYMKWNKVRSDDDLVILVGHALELPLHWRMLRMEARNPLTHMERDMSRIPLFLSSLNLISTWCNQHI</sequence>
<protein>
    <submittedName>
        <fullName evidence="1">Terpene synthase, N-terminal domain containing protein</fullName>
    </submittedName>
</protein>
<dbReference type="OrthoDB" id="1877784at2759"/>
<evidence type="ECO:0000313" key="2">
    <source>
        <dbReference type="Proteomes" id="UP000237105"/>
    </source>
</evidence>
<dbReference type="InterPro" id="IPR008930">
    <property type="entry name" value="Terpenoid_cyclase/PrenylTrfase"/>
</dbReference>
<keyword evidence="2" id="KW-1185">Reference proteome</keyword>
<proteinExistence type="predicted"/>
<dbReference type="Gene3D" id="1.50.10.130">
    <property type="entry name" value="Terpene synthase, N-terminal domain"/>
    <property type="match status" value="1"/>
</dbReference>
<feature type="non-terminal residue" evidence="1">
    <location>
        <position position="1"/>
    </location>
</feature>
<dbReference type="AlphaFoldDB" id="A0A2P5BN60"/>
<comment type="caution">
    <text evidence="1">The sequence shown here is derived from an EMBL/GenBank/DDBJ whole genome shotgun (WGS) entry which is preliminary data.</text>
</comment>
<dbReference type="InterPro" id="IPR036965">
    <property type="entry name" value="Terpene_synth_N_sf"/>
</dbReference>
<accession>A0A2P5BN60</accession>
<dbReference type="SUPFAM" id="SSF48239">
    <property type="entry name" value="Terpenoid cyclases/Protein prenyltransferases"/>
    <property type="match status" value="1"/>
</dbReference>
<gene>
    <name evidence="1" type="ORF">PanWU01x14_224380</name>
</gene>
<dbReference type="Proteomes" id="UP000237105">
    <property type="component" value="Unassembled WGS sequence"/>
</dbReference>
<organism evidence="1 2">
    <name type="scientific">Parasponia andersonii</name>
    <name type="common">Sponia andersonii</name>
    <dbReference type="NCBI Taxonomy" id="3476"/>
    <lineage>
        <taxon>Eukaryota</taxon>
        <taxon>Viridiplantae</taxon>
        <taxon>Streptophyta</taxon>
        <taxon>Embryophyta</taxon>
        <taxon>Tracheophyta</taxon>
        <taxon>Spermatophyta</taxon>
        <taxon>Magnoliopsida</taxon>
        <taxon>eudicotyledons</taxon>
        <taxon>Gunneridae</taxon>
        <taxon>Pentapetalae</taxon>
        <taxon>rosids</taxon>
        <taxon>fabids</taxon>
        <taxon>Rosales</taxon>
        <taxon>Cannabaceae</taxon>
        <taxon>Parasponia</taxon>
    </lineage>
</organism>
<name>A0A2P5BN60_PARAD</name>
<evidence type="ECO:0000313" key="1">
    <source>
        <dbReference type="EMBL" id="PON50242.1"/>
    </source>
</evidence>
<dbReference type="EMBL" id="JXTB01000248">
    <property type="protein sequence ID" value="PON50242.1"/>
    <property type="molecule type" value="Genomic_DNA"/>
</dbReference>
<dbReference type="GO" id="GO:0010333">
    <property type="term" value="F:terpene synthase activity"/>
    <property type="evidence" value="ECO:0007669"/>
    <property type="project" value="InterPro"/>
</dbReference>
<reference evidence="2" key="1">
    <citation type="submission" date="2016-06" db="EMBL/GenBank/DDBJ databases">
        <title>Parallel loss of symbiosis genes in relatives of nitrogen-fixing non-legume Parasponia.</title>
        <authorList>
            <person name="Van Velzen R."/>
            <person name="Holmer R."/>
            <person name="Bu F."/>
            <person name="Rutten L."/>
            <person name="Van Zeijl A."/>
            <person name="Liu W."/>
            <person name="Santuari L."/>
            <person name="Cao Q."/>
            <person name="Sharma T."/>
            <person name="Shen D."/>
            <person name="Roswanjaya Y."/>
            <person name="Wardhani T."/>
            <person name="Kalhor M.S."/>
            <person name="Jansen J."/>
            <person name="Van den Hoogen J."/>
            <person name="Gungor B."/>
            <person name="Hartog M."/>
            <person name="Hontelez J."/>
            <person name="Verver J."/>
            <person name="Yang W.-C."/>
            <person name="Schijlen E."/>
            <person name="Repin R."/>
            <person name="Schilthuizen M."/>
            <person name="Schranz E."/>
            <person name="Heidstra R."/>
            <person name="Miyata K."/>
            <person name="Fedorova E."/>
            <person name="Kohlen W."/>
            <person name="Bisseling T."/>
            <person name="Smit S."/>
            <person name="Geurts R."/>
        </authorList>
    </citation>
    <scope>NUCLEOTIDE SEQUENCE [LARGE SCALE GENOMIC DNA]</scope>
    <source>
        <strain evidence="2">cv. WU1-14</strain>
    </source>
</reference>